<dbReference type="EMBL" id="CAEZSM010000130">
    <property type="protein sequence ID" value="CAB4548173.1"/>
    <property type="molecule type" value="Genomic_DNA"/>
</dbReference>
<reference evidence="1" key="1">
    <citation type="submission" date="2020-05" db="EMBL/GenBank/DDBJ databases">
        <authorList>
            <person name="Chiriac C."/>
            <person name="Salcher M."/>
            <person name="Ghai R."/>
            <person name="Kavagutti S V."/>
        </authorList>
    </citation>
    <scope>NUCLEOTIDE SEQUENCE</scope>
</reference>
<evidence type="ECO:0000313" key="1">
    <source>
        <dbReference type="EMBL" id="CAB4548173.1"/>
    </source>
</evidence>
<dbReference type="InterPro" id="IPR047703">
    <property type="entry name" value="SCO2322-like"/>
</dbReference>
<dbReference type="NCBIfam" id="NF040672">
    <property type="entry name" value="SCO2322_fam"/>
    <property type="match status" value="1"/>
</dbReference>
<name>A0A6J6CD04_9ZZZZ</name>
<dbReference type="AlphaFoldDB" id="A0A6J6CD04"/>
<proteinExistence type="predicted"/>
<protein>
    <submittedName>
        <fullName evidence="1">Unannotated protein</fullName>
    </submittedName>
</protein>
<organism evidence="1">
    <name type="scientific">freshwater metagenome</name>
    <dbReference type="NCBI Taxonomy" id="449393"/>
    <lineage>
        <taxon>unclassified sequences</taxon>
        <taxon>metagenomes</taxon>
        <taxon>ecological metagenomes</taxon>
    </lineage>
</organism>
<gene>
    <name evidence="1" type="ORF">UFOPK1438_00895</name>
</gene>
<accession>A0A6J6CD04</accession>
<sequence length="181" mass="19018">MKKFMYVLTVAAFFATSVIAIPASSAADKGYRYWGYYQSAPGTSAWTYAQTGPTTNVADGSVEGWAFTFSGDTVPDAAKPRVVPSFQYLCGKTKAVAGKKRIGLVIDFGSAFLRPTGEKTPAIIKTCIVTDAKSIGADVLGAGAKIRATASGMICGINGYPAKECGIEVDTPKALLPKKKQ</sequence>